<sequence length="68" mass="7816">MSYVNRNVAESVVEAVSLVLPEAKLFVIEGTEVHKAAVEKVQHKFYSYTVKNAFGAFYSIRNLYKKFR</sequence>
<dbReference type="PATRIC" id="fig|1117379.3.peg.4871"/>
<gene>
    <name evidence="1" type="ORF">BABA_23470</name>
</gene>
<dbReference type="STRING" id="1117379.BABA_23470"/>
<comment type="caution">
    <text evidence="1">The sequence shown here is derived from an EMBL/GenBank/DDBJ whole genome shotgun (WGS) entry which is preliminary data.</text>
</comment>
<dbReference type="AlphaFoldDB" id="K6DTY6"/>
<reference evidence="1 2" key="1">
    <citation type="journal article" date="2012" name="Front. Microbiol.">
        <title>Redundancy and modularity in membrane-associated dissimilatory nitrate reduction in Bacillus.</title>
        <authorList>
            <person name="Heylen K."/>
            <person name="Keltjens J."/>
        </authorList>
    </citation>
    <scope>NUCLEOTIDE SEQUENCE [LARGE SCALE GENOMIC DNA]</scope>
    <source>
        <strain evidence="2">LMG 21833T</strain>
    </source>
</reference>
<name>K6DTY6_9BACI</name>
<accession>K6DTY6</accession>
<proteinExistence type="predicted"/>
<organism evidence="1 2">
    <name type="scientific">Neobacillus bataviensis LMG 21833</name>
    <dbReference type="NCBI Taxonomy" id="1117379"/>
    <lineage>
        <taxon>Bacteria</taxon>
        <taxon>Bacillati</taxon>
        <taxon>Bacillota</taxon>
        <taxon>Bacilli</taxon>
        <taxon>Bacillales</taxon>
        <taxon>Bacillaceae</taxon>
        <taxon>Neobacillus</taxon>
    </lineage>
</organism>
<protein>
    <submittedName>
        <fullName evidence="1">Uncharacterized protein</fullName>
    </submittedName>
</protein>
<evidence type="ECO:0000313" key="1">
    <source>
        <dbReference type="EMBL" id="EKN64261.1"/>
    </source>
</evidence>
<evidence type="ECO:0000313" key="2">
    <source>
        <dbReference type="Proteomes" id="UP000006316"/>
    </source>
</evidence>
<dbReference type="Proteomes" id="UP000006316">
    <property type="component" value="Unassembled WGS sequence"/>
</dbReference>
<keyword evidence="2" id="KW-1185">Reference proteome</keyword>
<dbReference type="EMBL" id="AJLS01000148">
    <property type="protein sequence ID" value="EKN64261.1"/>
    <property type="molecule type" value="Genomic_DNA"/>
</dbReference>